<keyword evidence="1" id="KW-0723">Serine/threonine-protein kinase</keyword>
<dbReference type="InterPro" id="IPR001245">
    <property type="entry name" value="Ser-Thr/Tyr_kinase_cat_dom"/>
</dbReference>
<dbReference type="GO" id="GO:0005524">
    <property type="term" value="F:ATP binding"/>
    <property type="evidence" value="ECO:0007669"/>
    <property type="project" value="UniProtKB-KW"/>
</dbReference>
<organism evidence="7 8">
    <name type="scientific">Lactuca sativa</name>
    <name type="common">Garden lettuce</name>
    <dbReference type="NCBI Taxonomy" id="4236"/>
    <lineage>
        <taxon>Eukaryota</taxon>
        <taxon>Viridiplantae</taxon>
        <taxon>Streptophyta</taxon>
        <taxon>Embryophyta</taxon>
        <taxon>Tracheophyta</taxon>
        <taxon>Spermatophyta</taxon>
        <taxon>Magnoliopsida</taxon>
        <taxon>eudicotyledons</taxon>
        <taxon>Gunneridae</taxon>
        <taxon>Pentapetalae</taxon>
        <taxon>asterids</taxon>
        <taxon>campanulids</taxon>
        <taxon>Asterales</taxon>
        <taxon>Asteraceae</taxon>
        <taxon>Cichorioideae</taxon>
        <taxon>Cichorieae</taxon>
        <taxon>Lactucinae</taxon>
        <taxon>Lactuca</taxon>
    </lineage>
</organism>
<evidence type="ECO:0000313" key="8">
    <source>
        <dbReference type="Proteomes" id="UP000235145"/>
    </source>
</evidence>
<dbReference type="GO" id="GO:0004674">
    <property type="term" value="F:protein serine/threonine kinase activity"/>
    <property type="evidence" value="ECO:0007669"/>
    <property type="project" value="UniProtKB-KW"/>
</dbReference>
<dbReference type="InterPro" id="IPR011009">
    <property type="entry name" value="Kinase-like_dom_sf"/>
</dbReference>
<evidence type="ECO:0000313" key="7">
    <source>
        <dbReference type="EMBL" id="KAJ0201540.1"/>
    </source>
</evidence>
<dbReference type="EMBL" id="NBSK02000006">
    <property type="protein sequence ID" value="KAJ0201540.1"/>
    <property type="molecule type" value="Genomic_DNA"/>
</dbReference>
<keyword evidence="2" id="KW-0808">Transferase</keyword>
<evidence type="ECO:0000256" key="4">
    <source>
        <dbReference type="ARBA" id="ARBA00022777"/>
    </source>
</evidence>
<keyword evidence="4" id="KW-0418">Kinase</keyword>
<evidence type="ECO:0000256" key="3">
    <source>
        <dbReference type="ARBA" id="ARBA00022741"/>
    </source>
</evidence>
<accession>A0A9R1VBA2</accession>
<dbReference type="AlphaFoldDB" id="A0A9R1VBA2"/>
<feature type="domain" description="Protein kinase" evidence="6">
    <location>
        <begin position="1"/>
        <end position="249"/>
    </location>
</feature>
<dbReference type="Pfam" id="PF07714">
    <property type="entry name" value="PK_Tyr_Ser-Thr"/>
    <property type="match status" value="1"/>
</dbReference>
<evidence type="ECO:0000256" key="2">
    <source>
        <dbReference type="ARBA" id="ARBA00022679"/>
    </source>
</evidence>
<proteinExistence type="predicted"/>
<dbReference type="SUPFAM" id="SSF56112">
    <property type="entry name" value="Protein kinase-like (PK-like)"/>
    <property type="match status" value="1"/>
</dbReference>
<evidence type="ECO:0000256" key="5">
    <source>
        <dbReference type="ARBA" id="ARBA00022840"/>
    </source>
</evidence>
<keyword evidence="8" id="KW-1185">Reference proteome</keyword>
<comment type="caution">
    <text evidence="7">The sequence shown here is derived from an EMBL/GenBank/DDBJ whole genome shotgun (WGS) entry which is preliminary data.</text>
</comment>
<keyword evidence="5" id="KW-0067">ATP-binding</keyword>
<dbReference type="PROSITE" id="PS50011">
    <property type="entry name" value="PROTEIN_KINASE_DOM"/>
    <property type="match status" value="1"/>
</dbReference>
<dbReference type="Proteomes" id="UP000235145">
    <property type="component" value="Unassembled WGS sequence"/>
</dbReference>
<name>A0A9R1VBA2_LACSA</name>
<reference evidence="7 8" key="1">
    <citation type="journal article" date="2017" name="Nat. Commun.">
        <title>Genome assembly with in vitro proximity ligation data and whole-genome triplication in lettuce.</title>
        <authorList>
            <person name="Reyes-Chin-Wo S."/>
            <person name="Wang Z."/>
            <person name="Yang X."/>
            <person name="Kozik A."/>
            <person name="Arikit S."/>
            <person name="Song C."/>
            <person name="Xia L."/>
            <person name="Froenicke L."/>
            <person name="Lavelle D.O."/>
            <person name="Truco M.J."/>
            <person name="Xia R."/>
            <person name="Zhu S."/>
            <person name="Xu C."/>
            <person name="Xu H."/>
            <person name="Xu X."/>
            <person name="Cox K."/>
            <person name="Korf I."/>
            <person name="Meyers B.C."/>
            <person name="Michelmore R.W."/>
        </authorList>
    </citation>
    <scope>NUCLEOTIDE SEQUENCE [LARGE SCALE GENOMIC DNA]</scope>
    <source>
        <strain evidence="8">cv. Salinas</strain>
        <tissue evidence="7">Seedlings</tissue>
    </source>
</reference>
<sequence>MKVWNTEHRKIVGRVLGYLKRTSTLTYTSSCGMLEGCYDANWTSKLRRCCNLCLYDQEAVLPQMKIILEDLEKGFEEVAINVENEDNMENNIKSEYTLKGCYRSNETDSLELLQYQNLMKLLGYCIEGDKRVLAKKIHRDLKANNILLDRDMNPKFFDFGLPRILVSEKRETTNRSNVYNFGVLDLQIISGKKNWGFQHPNHNLNLLGTYASSIATRATILAMKCLMKEPKHRLSVDELVKALEQIQEL</sequence>
<keyword evidence="3" id="KW-0547">Nucleotide-binding</keyword>
<evidence type="ECO:0000256" key="1">
    <source>
        <dbReference type="ARBA" id="ARBA00022527"/>
    </source>
</evidence>
<dbReference type="PANTHER" id="PTHR27002">
    <property type="entry name" value="RECEPTOR-LIKE SERINE/THREONINE-PROTEIN KINASE SD1-8"/>
    <property type="match status" value="1"/>
</dbReference>
<protein>
    <recommendedName>
        <fullName evidence="6">Protein kinase domain-containing protein</fullName>
    </recommendedName>
</protein>
<evidence type="ECO:0000259" key="6">
    <source>
        <dbReference type="PROSITE" id="PS50011"/>
    </source>
</evidence>
<dbReference type="InterPro" id="IPR000719">
    <property type="entry name" value="Prot_kinase_dom"/>
</dbReference>
<gene>
    <name evidence="7" type="ORF">LSAT_V11C600334640</name>
</gene>
<dbReference type="PANTHER" id="PTHR27002:SF616">
    <property type="entry name" value="RECEPTOR-LIKE SERINE_THREONINE-PROTEIN KINASE"/>
    <property type="match status" value="1"/>
</dbReference>
<dbReference type="Gene3D" id="1.10.510.10">
    <property type="entry name" value="Transferase(Phosphotransferase) domain 1"/>
    <property type="match status" value="2"/>
</dbReference>